<dbReference type="FunFam" id="3.60.20.10:FF:000006">
    <property type="entry name" value="Glutamine--fructose-6-phosphate aminotransferase [isomerizing]"/>
    <property type="match status" value="1"/>
</dbReference>
<dbReference type="FunFam" id="3.40.50.10490:FF:000001">
    <property type="entry name" value="Glutamine--fructose-6-phosphate aminotransferase [isomerizing]"/>
    <property type="match status" value="1"/>
</dbReference>
<dbReference type="PANTHER" id="PTHR10937:SF0">
    <property type="entry name" value="GLUTAMINE--FRUCTOSE-6-PHOSPHATE TRANSAMINASE (ISOMERIZING)"/>
    <property type="match status" value="1"/>
</dbReference>
<dbReference type="InterPro" id="IPR029055">
    <property type="entry name" value="Ntn_hydrolases_N"/>
</dbReference>
<evidence type="ECO:0000256" key="7">
    <source>
        <dbReference type="ARBA" id="ARBA00022679"/>
    </source>
</evidence>
<feature type="active site" description="For Fru-6P isomerization activity" evidence="10">
    <location>
        <position position="603"/>
    </location>
</feature>
<evidence type="ECO:0000313" key="14">
    <source>
        <dbReference type="Proteomes" id="UP000032611"/>
    </source>
</evidence>
<dbReference type="CDD" id="cd05008">
    <property type="entry name" value="SIS_GlmS_GlmD_1"/>
    <property type="match status" value="1"/>
</dbReference>
<dbReference type="Gene3D" id="3.60.20.10">
    <property type="entry name" value="Glutamine Phosphoribosylpyrophosphate, subunit 1, domain 1"/>
    <property type="match status" value="1"/>
</dbReference>
<protein>
    <recommendedName>
        <fullName evidence="4 10">Glutamine--fructose-6-phosphate aminotransferase [isomerizing]</fullName>
        <ecNumber evidence="3 10">2.6.1.16</ecNumber>
    </recommendedName>
    <alternativeName>
        <fullName evidence="10">D-fructose-6-phosphate amidotransferase</fullName>
    </alternativeName>
    <alternativeName>
        <fullName evidence="10">GFAT</fullName>
    </alternativeName>
    <alternativeName>
        <fullName evidence="10">Glucosamine-6-phosphate synthase</fullName>
    </alternativeName>
    <alternativeName>
        <fullName evidence="10">Hexosephosphate aminotransferase</fullName>
    </alternativeName>
    <alternativeName>
        <fullName evidence="10">L-glutamine--D-fructose-6-phosphate amidotransferase</fullName>
    </alternativeName>
</protein>
<dbReference type="InterPro" id="IPR017932">
    <property type="entry name" value="GATase_2_dom"/>
</dbReference>
<dbReference type="Proteomes" id="UP000032611">
    <property type="component" value="Chromosome"/>
</dbReference>
<keyword evidence="14" id="KW-1185">Reference proteome</keyword>
<comment type="catalytic activity">
    <reaction evidence="1 10">
        <text>D-fructose 6-phosphate + L-glutamine = D-glucosamine 6-phosphate + L-glutamate</text>
        <dbReference type="Rhea" id="RHEA:13237"/>
        <dbReference type="ChEBI" id="CHEBI:29985"/>
        <dbReference type="ChEBI" id="CHEBI:58359"/>
        <dbReference type="ChEBI" id="CHEBI:58725"/>
        <dbReference type="ChEBI" id="CHEBI:61527"/>
        <dbReference type="EC" id="2.6.1.16"/>
    </reaction>
</comment>
<reference evidence="13 14" key="1">
    <citation type="journal article" date="2015" name="Genome Announc.">
        <title>Complete genome sequence of Martelella endophytica YC6887, which has antifungal activity associated with a halophyte.</title>
        <authorList>
            <person name="Khan A."/>
            <person name="Khan H."/>
            <person name="Chung E.J."/>
            <person name="Hossain M.T."/>
            <person name="Chung Y.R."/>
        </authorList>
    </citation>
    <scope>NUCLEOTIDE SEQUENCE [LARGE SCALE GENOMIC DNA]</scope>
    <source>
        <strain evidence="13">YC6887</strain>
    </source>
</reference>
<accession>A0A0D5LT10</accession>
<feature type="active site" description="Nucleophile; for GATase activity" evidence="10">
    <location>
        <position position="2"/>
    </location>
</feature>
<proteinExistence type="inferred from homology"/>
<dbReference type="STRING" id="1486262.TM49_16325"/>
<dbReference type="RefSeq" id="WP_045682835.1">
    <property type="nucleotide sequence ID" value="NZ_CP010803.1"/>
</dbReference>
<dbReference type="HOGENOM" id="CLU_012520_5_2_5"/>
<evidence type="ECO:0000259" key="12">
    <source>
        <dbReference type="PROSITE" id="PS51464"/>
    </source>
</evidence>
<evidence type="ECO:0000259" key="11">
    <source>
        <dbReference type="PROSITE" id="PS51278"/>
    </source>
</evidence>
<dbReference type="InterPro" id="IPR001347">
    <property type="entry name" value="SIS_dom"/>
</dbReference>
<dbReference type="InterPro" id="IPR035466">
    <property type="entry name" value="GlmS/AgaS_SIS"/>
</dbReference>
<dbReference type="SUPFAM" id="SSF53697">
    <property type="entry name" value="SIS domain"/>
    <property type="match status" value="1"/>
</dbReference>
<feature type="domain" description="Glutamine amidotransferase type-2" evidence="11">
    <location>
        <begin position="2"/>
        <end position="217"/>
    </location>
</feature>
<evidence type="ECO:0000256" key="4">
    <source>
        <dbReference type="ARBA" id="ARBA00016090"/>
    </source>
</evidence>
<evidence type="ECO:0000256" key="1">
    <source>
        <dbReference type="ARBA" id="ARBA00001031"/>
    </source>
</evidence>
<dbReference type="NCBIfam" id="TIGR01135">
    <property type="entry name" value="glmS"/>
    <property type="match status" value="1"/>
</dbReference>
<dbReference type="AlphaFoldDB" id="A0A0D5LT10"/>
<feature type="initiator methionine" description="Removed" evidence="10">
    <location>
        <position position="1"/>
    </location>
</feature>
<dbReference type="PROSITE" id="PS51464">
    <property type="entry name" value="SIS"/>
    <property type="match status" value="2"/>
</dbReference>
<evidence type="ECO:0000313" key="13">
    <source>
        <dbReference type="EMBL" id="AJY46887.1"/>
    </source>
</evidence>
<evidence type="ECO:0000256" key="3">
    <source>
        <dbReference type="ARBA" id="ARBA00012916"/>
    </source>
</evidence>
<keyword evidence="6 10" id="KW-0032">Aminotransferase</keyword>
<sequence>MCGIVGIVGNAPVSERMVEALKRLEYRGYDSAGIAVIEDGRIARRRAPGKLENLRAVVAESPVDGVTGIAHTRWATHGVPNEANAHPHIAGSVAVVHNGIIENFAELKAELIAAGAAFTSDTDTEVVARMLDHYRCAGMAPREAVLAMLARVTGAFALVILFEDRPDTLYVARFGPPLAVGYGDGEMFVGSDAIALAPFAHGISYLEDGDMAIVDRDGVEFCDFAGNPVSRRRQPLQLSSMLIDKGNHRHFMEKEIFDQPEVISHTLGHYCDFASERVAVDGDGIDFSRVSRLQIAACGTAYLSGLIGKYWIERIARLPVEIDVASEFRYREIPVSKEDLALFISQSGETADTLASLRYCKESGARTGALVNVTGSTIAREADAVFPILAGPEISVASTKAFTCQLALMASLALRAGRERGTLSEADERLMVHQLSEVPRLMSRVLHDVQPKIERLARELSRFHHVLYLGRGTSYPLALEGALKLKEITYIHAEGYAAGELKHGPIALIDENMPVIVIAPHDRFFEKTVSNMQEVAARDGRIIFITDESGAKASDLKTMETIVLPDMPEFIAPMVFSLPIQLLAYHTAVFMGTDADQPRNLAKAVTVE</sequence>
<dbReference type="EMBL" id="CP010803">
    <property type="protein sequence ID" value="AJY46887.1"/>
    <property type="molecule type" value="Genomic_DNA"/>
</dbReference>
<dbReference type="PATRIC" id="fig|1486262.3.peg.3375"/>
<dbReference type="InterPro" id="IPR005855">
    <property type="entry name" value="GFAT"/>
</dbReference>
<dbReference type="GO" id="GO:0006002">
    <property type="term" value="P:fructose 6-phosphate metabolic process"/>
    <property type="evidence" value="ECO:0007669"/>
    <property type="project" value="TreeGrafter"/>
</dbReference>
<dbReference type="PROSITE" id="PS51278">
    <property type="entry name" value="GATASE_TYPE_2"/>
    <property type="match status" value="1"/>
</dbReference>
<dbReference type="EC" id="2.6.1.16" evidence="3 10"/>
<dbReference type="CDD" id="cd05009">
    <property type="entry name" value="SIS_GlmS_GlmD_2"/>
    <property type="match status" value="1"/>
</dbReference>
<dbReference type="InterPro" id="IPR035490">
    <property type="entry name" value="GlmS/FrlB_SIS"/>
</dbReference>
<dbReference type="FunFam" id="3.40.50.10490:FF:000002">
    <property type="entry name" value="Glutamine--fructose-6-phosphate aminotransferase [isomerizing]"/>
    <property type="match status" value="1"/>
</dbReference>
<keyword evidence="8" id="KW-0677">Repeat</keyword>
<dbReference type="GO" id="GO:0006047">
    <property type="term" value="P:UDP-N-acetylglucosamine metabolic process"/>
    <property type="evidence" value="ECO:0007669"/>
    <property type="project" value="TreeGrafter"/>
</dbReference>
<comment type="subcellular location">
    <subcellularLocation>
        <location evidence="2 10">Cytoplasm</location>
    </subcellularLocation>
</comment>
<keyword evidence="7 10" id="KW-0808">Transferase</keyword>
<organism evidence="13 14">
    <name type="scientific">Martelella endophytica</name>
    <dbReference type="NCBI Taxonomy" id="1486262"/>
    <lineage>
        <taxon>Bacteria</taxon>
        <taxon>Pseudomonadati</taxon>
        <taxon>Pseudomonadota</taxon>
        <taxon>Alphaproteobacteria</taxon>
        <taxon>Hyphomicrobiales</taxon>
        <taxon>Aurantimonadaceae</taxon>
        <taxon>Martelella</taxon>
    </lineage>
</organism>
<keyword evidence="5 10" id="KW-0963">Cytoplasm</keyword>
<dbReference type="InterPro" id="IPR046348">
    <property type="entry name" value="SIS_dom_sf"/>
</dbReference>
<dbReference type="GO" id="GO:0006487">
    <property type="term" value="P:protein N-linked glycosylation"/>
    <property type="evidence" value="ECO:0007669"/>
    <property type="project" value="TreeGrafter"/>
</dbReference>
<evidence type="ECO:0000256" key="10">
    <source>
        <dbReference type="HAMAP-Rule" id="MF_00164"/>
    </source>
</evidence>
<dbReference type="PANTHER" id="PTHR10937">
    <property type="entry name" value="GLUCOSAMINE--FRUCTOSE-6-PHOSPHATE AMINOTRANSFERASE, ISOMERIZING"/>
    <property type="match status" value="1"/>
</dbReference>
<dbReference type="GO" id="GO:0004360">
    <property type="term" value="F:glutamine-fructose-6-phosphate transaminase (isomerizing) activity"/>
    <property type="evidence" value="ECO:0007669"/>
    <property type="project" value="UniProtKB-UniRule"/>
</dbReference>
<dbReference type="KEGG" id="mey:TM49_16325"/>
<feature type="domain" description="SIS" evidence="12">
    <location>
        <begin position="456"/>
        <end position="598"/>
    </location>
</feature>
<dbReference type="Pfam" id="PF13522">
    <property type="entry name" value="GATase_6"/>
    <property type="match status" value="1"/>
</dbReference>
<dbReference type="GO" id="GO:0046349">
    <property type="term" value="P:amino sugar biosynthetic process"/>
    <property type="evidence" value="ECO:0007669"/>
    <property type="project" value="UniProtKB-ARBA"/>
</dbReference>
<dbReference type="OrthoDB" id="9761808at2"/>
<evidence type="ECO:0000256" key="9">
    <source>
        <dbReference type="ARBA" id="ARBA00022962"/>
    </source>
</evidence>
<dbReference type="GO" id="GO:0005975">
    <property type="term" value="P:carbohydrate metabolic process"/>
    <property type="evidence" value="ECO:0007669"/>
    <property type="project" value="UniProtKB-UniRule"/>
</dbReference>
<comment type="subunit">
    <text evidence="10">Homodimer.</text>
</comment>
<dbReference type="GO" id="GO:0097367">
    <property type="term" value="F:carbohydrate derivative binding"/>
    <property type="evidence" value="ECO:0007669"/>
    <property type="project" value="InterPro"/>
</dbReference>
<dbReference type="HAMAP" id="MF_00164">
    <property type="entry name" value="GlmS"/>
    <property type="match status" value="1"/>
</dbReference>
<comment type="function">
    <text evidence="10">Catalyzes the first step in hexosamine metabolism, converting fructose-6P into glucosamine-6P using glutamine as a nitrogen source.</text>
</comment>
<dbReference type="Gene3D" id="3.40.50.10490">
    <property type="entry name" value="Glucose-6-phosphate isomerase like protein, domain 1"/>
    <property type="match status" value="2"/>
</dbReference>
<name>A0A0D5LT10_MAREN</name>
<dbReference type="NCBIfam" id="NF001484">
    <property type="entry name" value="PRK00331.1"/>
    <property type="match status" value="1"/>
</dbReference>
<dbReference type="Pfam" id="PF01380">
    <property type="entry name" value="SIS"/>
    <property type="match status" value="2"/>
</dbReference>
<evidence type="ECO:0000256" key="2">
    <source>
        <dbReference type="ARBA" id="ARBA00004496"/>
    </source>
</evidence>
<dbReference type="SUPFAM" id="SSF56235">
    <property type="entry name" value="N-terminal nucleophile aminohydrolases (Ntn hydrolases)"/>
    <property type="match status" value="1"/>
</dbReference>
<keyword evidence="9" id="KW-0315">Glutamine amidotransferase</keyword>
<dbReference type="InterPro" id="IPR047084">
    <property type="entry name" value="GFAT_N"/>
</dbReference>
<gene>
    <name evidence="10" type="primary">glmS</name>
    <name evidence="13" type="ORF">TM49_16325</name>
</gene>
<dbReference type="CDD" id="cd00714">
    <property type="entry name" value="GFAT"/>
    <property type="match status" value="1"/>
</dbReference>
<evidence type="ECO:0000256" key="5">
    <source>
        <dbReference type="ARBA" id="ARBA00022490"/>
    </source>
</evidence>
<feature type="domain" description="SIS" evidence="12">
    <location>
        <begin position="283"/>
        <end position="422"/>
    </location>
</feature>
<dbReference type="GO" id="GO:0005829">
    <property type="term" value="C:cytosol"/>
    <property type="evidence" value="ECO:0007669"/>
    <property type="project" value="TreeGrafter"/>
</dbReference>
<evidence type="ECO:0000256" key="8">
    <source>
        <dbReference type="ARBA" id="ARBA00022737"/>
    </source>
</evidence>
<evidence type="ECO:0000256" key="6">
    <source>
        <dbReference type="ARBA" id="ARBA00022576"/>
    </source>
</evidence>